<organism evidence="1 2">
    <name type="scientific">Caerostris darwini</name>
    <dbReference type="NCBI Taxonomy" id="1538125"/>
    <lineage>
        <taxon>Eukaryota</taxon>
        <taxon>Metazoa</taxon>
        <taxon>Ecdysozoa</taxon>
        <taxon>Arthropoda</taxon>
        <taxon>Chelicerata</taxon>
        <taxon>Arachnida</taxon>
        <taxon>Araneae</taxon>
        <taxon>Araneomorphae</taxon>
        <taxon>Entelegynae</taxon>
        <taxon>Araneoidea</taxon>
        <taxon>Araneidae</taxon>
        <taxon>Caerostris</taxon>
    </lineage>
</organism>
<reference evidence="1 2" key="1">
    <citation type="submission" date="2021-06" db="EMBL/GenBank/DDBJ databases">
        <title>Caerostris darwini draft genome.</title>
        <authorList>
            <person name="Kono N."/>
            <person name="Arakawa K."/>
        </authorList>
    </citation>
    <scope>NUCLEOTIDE SEQUENCE [LARGE SCALE GENOMIC DNA]</scope>
</reference>
<proteinExistence type="predicted"/>
<evidence type="ECO:0000313" key="1">
    <source>
        <dbReference type="EMBL" id="GIY90320.1"/>
    </source>
</evidence>
<sequence>MCRLGSHRFYHNSFASSTQAPYRPQETHCAPSLVGRTEQQKVHIIRHTNDRAILIEVQKEKKFLIFVFVHKNKTKAFIRPNDPIPTT</sequence>
<gene>
    <name evidence="1" type="ORF">CDAR_417011</name>
</gene>
<dbReference type="Proteomes" id="UP001054837">
    <property type="component" value="Unassembled WGS sequence"/>
</dbReference>
<accession>A0AAV4X814</accession>
<name>A0AAV4X814_9ARAC</name>
<evidence type="ECO:0000313" key="2">
    <source>
        <dbReference type="Proteomes" id="UP001054837"/>
    </source>
</evidence>
<dbReference type="AlphaFoldDB" id="A0AAV4X814"/>
<keyword evidence="2" id="KW-1185">Reference proteome</keyword>
<protein>
    <submittedName>
        <fullName evidence="1">Uncharacterized protein</fullName>
    </submittedName>
</protein>
<dbReference type="EMBL" id="BPLQ01015712">
    <property type="protein sequence ID" value="GIY90320.1"/>
    <property type="molecule type" value="Genomic_DNA"/>
</dbReference>
<comment type="caution">
    <text evidence="1">The sequence shown here is derived from an EMBL/GenBank/DDBJ whole genome shotgun (WGS) entry which is preliminary data.</text>
</comment>